<dbReference type="InterPro" id="IPR004827">
    <property type="entry name" value="bZIP"/>
</dbReference>
<dbReference type="Pfam" id="PF07716">
    <property type="entry name" value="bZIP_2"/>
    <property type="match status" value="1"/>
</dbReference>
<keyword evidence="4" id="KW-1185">Reference proteome</keyword>
<dbReference type="OrthoDB" id="2257100at2759"/>
<comment type="caution">
    <text evidence="3">The sequence shown here is derived from an EMBL/GenBank/DDBJ whole genome shotgun (WGS) entry which is preliminary data.</text>
</comment>
<dbReference type="InterPro" id="IPR046347">
    <property type="entry name" value="bZIP_sf"/>
</dbReference>
<feature type="region of interest" description="Disordered" evidence="1">
    <location>
        <begin position="358"/>
        <end position="462"/>
    </location>
</feature>
<dbReference type="PROSITE" id="PS00036">
    <property type="entry name" value="BZIP_BASIC"/>
    <property type="match status" value="1"/>
</dbReference>
<feature type="region of interest" description="Disordered" evidence="1">
    <location>
        <begin position="199"/>
        <end position="226"/>
    </location>
</feature>
<evidence type="ECO:0000259" key="2">
    <source>
        <dbReference type="PROSITE" id="PS00036"/>
    </source>
</evidence>
<gene>
    <name evidence="3" type="ORF">D9611_011678</name>
</gene>
<feature type="region of interest" description="Disordered" evidence="1">
    <location>
        <begin position="1"/>
        <end position="117"/>
    </location>
</feature>
<evidence type="ECO:0000313" key="4">
    <source>
        <dbReference type="Proteomes" id="UP000541558"/>
    </source>
</evidence>
<dbReference type="AlphaFoldDB" id="A0A8H5FFW1"/>
<feature type="compositionally biased region" description="Low complexity" evidence="1">
    <location>
        <begin position="367"/>
        <end position="393"/>
    </location>
</feature>
<feature type="compositionally biased region" description="Polar residues" evidence="1">
    <location>
        <begin position="68"/>
        <end position="81"/>
    </location>
</feature>
<feature type="compositionally biased region" description="Low complexity" evidence="1">
    <location>
        <begin position="216"/>
        <end position="226"/>
    </location>
</feature>
<feature type="domain" description="BZIP" evidence="2">
    <location>
        <begin position="464"/>
        <end position="478"/>
    </location>
</feature>
<evidence type="ECO:0000256" key="1">
    <source>
        <dbReference type="SAM" id="MobiDB-lite"/>
    </source>
</evidence>
<dbReference type="EMBL" id="JAACJK010000063">
    <property type="protein sequence ID" value="KAF5335294.1"/>
    <property type="molecule type" value="Genomic_DNA"/>
</dbReference>
<name>A0A8H5FFW1_9AGAR</name>
<reference evidence="3 4" key="1">
    <citation type="journal article" date="2020" name="ISME J.">
        <title>Uncovering the hidden diversity of litter-decomposition mechanisms in mushroom-forming fungi.</title>
        <authorList>
            <person name="Floudas D."/>
            <person name="Bentzer J."/>
            <person name="Ahren D."/>
            <person name="Johansson T."/>
            <person name="Persson P."/>
            <person name="Tunlid A."/>
        </authorList>
    </citation>
    <scope>NUCLEOTIDE SEQUENCE [LARGE SCALE GENOMIC DNA]</scope>
    <source>
        <strain evidence="3 4">CBS 175.51</strain>
    </source>
</reference>
<dbReference type="GO" id="GO:0003700">
    <property type="term" value="F:DNA-binding transcription factor activity"/>
    <property type="evidence" value="ECO:0007669"/>
    <property type="project" value="InterPro"/>
</dbReference>
<protein>
    <recommendedName>
        <fullName evidence="2">BZIP domain-containing protein</fullName>
    </recommendedName>
</protein>
<proteinExistence type="predicted"/>
<dbReference type="Proteomes" id="UP000541558">
    <property type="component" value="Unassembled WGS sequence"/>
</dbReference>
<feature type="compositionally biased region" description="Polar residues" evidence="1">
    <location>
        <begin position="107"/>
        <end position="117"/>
    </location>
</feature>
<organism evidence="3 4">
    <name type="scientific">Ephemerocybe angulata</name>
    <dbReference type="NCBI Taxonomy" id="980116"/>
    <lineage>
        <taxon>Eukaryota</taxon>
        <taxon>Fungi</taxon>
        <taxon>Dikarya</taxon>
        <taxon>Basidiomycota</taxon>
        <taxon>Agaricomycotina</taxon>
        <taxon>Agaricomycetes</taxon>
        <taxon>Agaricomycetidae</taxon>
        <taxon>Agaricales</taxon>
        <taxon>Agaricineae</taxon>
        <taxon>Psathyrellaceae</taxon>
        <taxon>Ephemerocybe</taxon>
    </lineage>
</organism>
<accession>A0A8H5FFW1</accession>
<evidence type="ECO:0000313" key="3">
    <source>
        <dbReference type="EMBL" id="KAF5335294.1"/>
    </source>
</evidence>
<sequence>MHTNTAPGIFVSQRDRDADSPMSSWPAEVPVTVKSELTQSPDSRHSRPHTPAVPPTTSPSPSLASKGAISSLNNNSTTTPPRQDVLLLKTSASSTPAPRTFGHPSTPLETPVSSFSQPPQHVITNHHKRLRTPTDKVFASPSDLAAHYGIPQILPPPPITTHRSAPRASTAPQNQNPLFDFNALKNQYLNMLATPATDAPMSADRQQMAAPPAPAPSAAAQASSGGANELEELFNYLSSPEFKDHPTFGDSTTTSPSFDMNQYLTSPLPDLMHDFDESPGETPYNDFLTTPVIAADHEFPGMGGVNEGWGDMPLFPLVDADHSKHLEAPAPASIDMDGLFTISPGTPMIDTPSMDPVSLYPTPRVPSTASGTPTTESAAAASARRRSNATGTRKGITPDSLVPIDAPTQPRKYVTPSATSRKELPAVFARKRARSQALGDEEDELDNEHAPGPNATEKEQIEWKRRQNTLAARKSRKRKLQHQQELEDSVKALATEKEVWKTRALTFRQLLVSHGIPFNEFQD</sequence>
<dbReference type="SMART" id="SM00338">
    <property type="entry name" value="BRLZ"/>
    <property type="match status" value="1"/>
</dbReference>
<dbReference type="SUPFAM" id="SSF57959">
    <property type="entry name" value="Leucine zipper domain"/>
    <property type="match status" value="1"/>
</dbReference>
<dbReference type="CDD" id="cd12193">
    <property type="entry name" value="bZIP_GCN4"/>
    <property type="match status" value="1"/>
</dbReference>
<dbReference type="Gene3D" id="3.30.160.60">
    <property type="entry name" value="Classic Zinc Finger"/>
    <property type="match status" value="1"/>
</dbReference>